<dbReference type="EMBL" id="SMKY01000035">
    <property type="protein sequence ID" value="TDD85594.1"/>
    <property type="molecule type" value="Genomic_DNA"/>
</dbReference>
<keyword evidence="2" id="KW-1185">Reference proteome</keyword>
<sequence length="120" mass="12551">MALMSGWDIEPRGVGSILIKVLGLVEDPDDGLEKVVGDVFKHVGEAGTAAMSEPIATALGEYAKYAEPQLNGMVSTTGRCVSGTYEAVKAYIDGDLEMAAEAQEKAAGVGVPRIPRLGDR</sequence>
<name>A0A4R5BNV1_9ACTN</name>
<proteinExistence type="predicted"/>
<dbReference type="InterPro" id="IPR045436">
    <property type="entry name" value="DUF6507"/>
</dbReference>
<comment type="caution">
    <text evidence="1">The sequence shown here is derived from an EMBL/GenBank/DDBJ whole genome shotgun (WGS) entry which is preliminary data.</text>
</comment>
<protein>
    <submittedName>
        <fullName evidence="1">Uncharacterized protein</fullName>
    </submittedName>
</protein>
<organism evidence="1 2">
    <name type="scientific">Actinomadura darangshiensis</name>
    <dbReference type="NCBI Taxonomy" id="705336"/>
    <lineage>
        <taxon>Bacteria</taxon>
        <taxon>Bacillati</taxon>
        <taxon>Actinomycetota</taxon>
        <taxon>Actinomycetes</taxon>
        <taxon>Streptosporangiales</taxon>
        <taxon>Thermomonosporaceae</taxon>
        <taxon>Actinomadura</taxon>
    </lineage>
</organism>
<evidence type="ECO:0000313" key="1">
    <source>
        <dbReference type="EMBL" id="TDD85594.1"/>
    </source>
</evidence>
<accession>A0A4R5BNV1</accession>
<gene>
    <name evidence="1" type="ORF">E1293_10840</name>
</gene>
<evidence type="ECO:0000313" key="2">
    <source>
        <dbReference type="Proteomes" id="UP000295578"/>
    </source>
</evidence>
<dbReference type="AlphaFoldDB" id="A0A4R5BNV1"/>
<dbReference type="Proteomes" id="UP000295578">
    <property type="component" value="Unassembled WGS sequence"/>
</dbReference>
<reference evidence="1 2" key="1">
    <citation type="submission" date="2019-03" db="EMBL/GenBank/DDBJ databases">
        <title>Draft genome sequences of novel Actinobacteria.</title>
        <authorList>
            <person name="Sahin N."/>
            <person name="Ay H."/>
            <person name="Saygin H."/>
        </authorList>
    </citation>
    <scope>NUCLEOTIDE SEQUENCE [LARGE SCALE GENOMIC DNA]</scope>
    <source>
        <strain evidence="1 2">DSM 45941</strain>
    </source>
</reference>
<dbReference type="OrthoDB" id="3256504at2"/>
<dbReference type="Pfam" id="PF20117">
    <property type="entry name" value="DUF6507"/>
    <property type="match status" value="1"/>
</dbReference>